<protein>
    <submittedName>
        <fullName evidence="2">Steroid 5-alpha reductase family enzyme</fullName>
    </submittedName>
</protein>
<proteinExistence type="predicted"/>
<reference evidence="2" key="1">
    <citation type="submission" date="2023-07" db="EMBL/GenBank/DDBJ databases">
        <title>Sequencing the genomes of 1000 actinobacteria strains.</title>
        <authorList>
            <person name="Klenk H.-P."/>
        </authorList>
    </citation>
    <scope>NUCLEOTIDE SEQUENCE</scope>
    <source>
        <strain evidence="2">DSM 45977</strain>
    </source>
</reference>
<dbReference type="AlphaFoldDB" id="A0AAE3ZBU6"/>
<accession>A0AAE3ZBU6</accession>
<gene>
    <name evidence="2" type="ORF">JOF55_000977</name>
</gene>
<keyword evidence="3" id="KW-1185">Reference proteome</keyword>
<feature type="transmembrane region" description="Helical" evidence="1">
    <location>
        <begin position="161"/>
        <end position="179"/>
    </location>
</feature>
<dbReference type="Gene3D" id="1.20.120.1630">
    <property type="match status" value="1"/>
</dbReference>
<dbReference type="GO" id="GO:0016020">
    <property type="term" value="C:membrane"/>
    <property type="evidence" value="ECO:0007669"/>
    <property type="project" value="TreeGrafter"/>
</dbReference>
<dbReference type="PANTHER" id="PTHR32251:SF17">
    <property type="entry name" value="STEROID 5-ALPHA REDUCTASE C-TERMINAL DOMAIN-CONTAINING PROTEIN"/>
    <property type="match status" value="1"/>
</dbReference>
<dbReference type="Proteomes" id="UP001180845">
    <property type="component" value="Unassembled WGS sequence"/>
</dbReference>
<feature type="transmembrane region" description="Helical" evidence="1">
    <location>
        <begin position="6"/>
        <end position="28"/>
    </location>
</feature>
<dbReference type="EMBL" id="JAVDXW010000001">
    <property type="protein sequence ID" value="MDR7300796.1"/>
    <property type="molecule type" value="Genomic_DNA"/>
</dbReference>
<feature type="transmembrane region" description="Helical" evidence="1">
    <location>
        <begin position="120"/>
        <end position="141"/>
    </location>
</feature>
<name>A0AAE3ZBU6_9ACTN</name>
<dbReference type="Pfam" id="PF06966">
    <property type="entry name" value="DUF1295"/>
    <property type="match status" value="1"/>
</dbReference>
<dbReference type="PANTHER" id="PTHR32251">
    <property type="entry name" value="3-OXO-5-ALPHA-STEROID 4-DEHYDROGENASE"/>
    <property type="match status" value="1"/>
</dbReference>
<dbReference type="PROSITE" id="PS50244">
    <property type="entry name" value="S5A_REDUCTASE"/>
    <property type="match status" value="1"/>
</dbReference>
<dbReference type="InterPro" id="IPR010721">
    <property type="entry name" value="UstE-like"/>
</dbReference>
<keyword evidence="1" id="KW-0472">Membrane</keyword>
<evidence type="ECO:0000256" key="1">
    <source>
        <dbReference type="SAM" id="Phobius"/>
    </source>
</evidence>
<evidence type="ECO:0000313" key="3">
    <source>
        <dbReference type="Proteomes" id="UP001180845"/>
    </source>
</evidence>
<organism evidence="2 3">
    <name type="scientific">Haloactinomyces albus</name>
    <dbReference type="NCBI Taxonomy" id="1352928"/>
    <lineage>
        <taxon>Bacteria</taxon>
        <taxon>Bacillati</taxon>
        <taxon>Actinomycetota</taxon>
        <taxon>Actinomycetes</taxon>
        <taxon>Actinopolysporales</taxon>
        <taxon>Actinopolysporaceae</taxon>
        <taxon>Haloactinomyces</taxon>
    </lineage>
</organism>
<comment type="caution">
    <text evidence="2">The sequence shown here is derived from an EMBL/GenBank/DDBJ whole genome shotgun (WGS) entry which is preliminary data.</text>
</comment>
<sequence>MSVASVLGLSAVALATALATVLSTFRIARRRGRYDTIDTAWGTGFAVIALVSFALTASGAWELRSAGAVAPVATALTVLWGIRLSVHLHLRSRDKPEDPRYREILDRAGRRPALTMFARVYLTQAVAMWLVSLPVQMVQFGPSSAWQSWLSWPWIPGGLDVPGWPGIVVWLLGFSFEVVGDEQLRRFKADPANAGKVLDRGLWRYTRHPNYFGDACVW</sequence>
<keyword evidence="1" id="KW-1133">Transmembrane helix</keyword>
<feature type="transmembrane region" description="Helical" evidence="1">
    <location>
        <begin position="40"/>
        <end position="61"/>
    </location>
</feature>
<evidence type="ECO:0000313" key="2">
    <source>
        <dbReference type="EMBL" id="MDR7300796.1"/>
    </source>
</evidence>
<keyword evidence="1" id="KW-0812">Transmembrane</keyword>
<feature type="transmembrane region" description="Helical" evidence="1">
    <location>
        <begin position="67"/>
        <end position="86"/>
    </location>
</feature>